<keyword evidence="2" id="KW-1185">Reference proteome</keyword>
<sequence length="327" mass="37668">MYSVICDGTHDVSGKEQTCICLRYVDEKLSPVELFVGLYDADNEWPQERCTRFSKRTTATYTIYSLWSTYCESCAPGFLWYVIRNKKNSLQLAHDIGFLFSQSLNARRELKNNGIGFWCPIEKNSHAHGLLQKLESSYTVLGLLMTKHIIGKLEILNKALHGPQQTLTGMAEAVSLIKDSITTLRSEEEFHYIVVETGSFTKEHDLKDLQVPRQRKPSKRFSGPSDVFQARTVDEYYHKEFYAVIDTAINWLYSRFNNDNIKKMQILEKGLLEGEISDDIACYSEVATQLLKSEVELFLSRYKPKFINHICCILLESPVEVRNLFQS</sequence>
<protein>
    <recommendedName>
        <fullName evidence="3">DUF3800 domain-containing protein</fullName>
    </recommendedName>
</protein>
<proteinExistence type="predicted"/>
<gene>
    <name evidence="1" type="ORF">PR048_015556</name>
</gene>
<reference evidence="1 2" key="1">
    <citation type="submission" date="2023-02" db="EMBL/GenBank/DDBJ databases">
        <title>LHISI_Scaffold_Assembly.</title>
        <authorList>
            <person name="Stuart O.P."/>
            <person name="Cleave R."/>
            <person name="Magrath M.J.L."/>
            <person name="Mikheyev A.S."/>
        </authorList>
    </citation>
    <scope>NUCLEOTIDE SEQUENCE [LARGE SCALE GENOMIC DNA]</scope>
    <source>
        <strain evidence="1">Daus_M_001</strain>
        <tissue evidence="1">Leg muscle</tissue>
    </source>
</reference>
<organism evidence="1 2">
    <name type="scientific">Dryococelus australis</name>
    <dbReference type="NCBI Taxonomy" id="614101"/>
    <lineage>
        <taxon>Eukaryota</taxon>
        <taxon>Metazoa</taxon>
        <taxon>Ecdysozoa</taxon>
        <taxon>Arthropoda</taxon>
        <taxon>Hexapoda</taxon>
        <taxon>Insecta</taxon>
        <taxon>Pterygota</taxon>
        <taxon>Neoptera</taxon>
        <taxon>Polyneoptera</taxon>
        <taxon>Phasmatodea</taxon>
        <taxon>Verophasmatodea</taxon>
        <taxon>Anareolatae</taxon>
        <taxon>Phasmatidae</taxon>
        <taxon>Eurycanthinae</taxon>
        <taxon>Dryococelus</taxon>
    </lineage>
</organism>
<dbReference type="Proteomes" id="UP001159363">
    <property type="component" value="Chromosome 4"/>
</dbReference>
<name>A0ABQ9HHH9_9NEOP</name>
<accession>A0ABQ9HHH9</accession>
<evidence type="ECO:0000313" key="1">
    <source>
        <dbReference type="EMBL" id="KAJ8883702.1"/>
    </source>
</evidence>
<dbReference type="EMBL" id="JARBHB010000005">
    <property type="protein sequence ID" value="KAJ8883702.1"/>
    <property type="molecule type" value="Genomic_DNA"/>
</dbReference>
<evidence type="ECO:0000313" key="2">
    <source>
        <dbReference type="Proteomes" id="UP001159363"/>
    </source>
</evidence>
<evidence type="ECO:0008006" key="3">
    <source>
        <dbReference type="Google" id="ProtNLM"/>
    </source>
</evidence>
<comment type="caution">
    <text evidence="1">The sequence shown here is derived from an EMBL/GenBank/DDBJ whole genome shotgun (WGS) entry which is preliminary data.</text>
</comment>